<evidence type="ECO:0008006" key="6">
    <source>
        <dbReference type="Google" id="ProtNLM"/>
    </source>
</evidence>
<dbReference type="Proteomes" id="UP001583186">
    <property type="component" value="Unassembled WGS sequence"/>
</dbReference>
<dbReference type="EMBL" id="JAWCUI010000037">
    <property type="protein sequence ID" value="KAL1893487.1"/>
    <property type="molecule type" value="Genomic_DNA"/>
</dbReference>
<dbReference type="InterPro" id="IPR029058">
    <property type="entry name" value="AB_hydrolase_fold"/>
</dbReference>
<proteinExistence type="inferred from homology"/>
<evidence type="ECO:0000256" key="3">
    <source>
        <dbReference type="SAM" id="MobiDB-lite"/>
    </source>
</evidence>
<evidence type="ECO:0000313" key="5">
    <source>
        <dbReference type="Proteomes" id="UP001583186"/>
    </source>
</evidence>
<evidence type="ECO:0000256" key="2">
    <source>
        <dbReference type="ARBA" id="ARBA00022801"/>
    </source>
</evidence>
<comment type="similarity">
    <text evidence="1">Belongs to the esterase D family.</text>
</comment>
<dbReference type="InterPro" id="IPR052558">
    <property type="entry name" value="Siderophore_Hydrolase_D"/>
</dbReference>
<keyword evidence="5" id="KW-1185">Reference proteome</keyword>
<protein>
    <recommendedName>
        <fullName evidence="6">Siderophore esterase IroE-like protein</fullName>
    </recommendedName>
</protein>
<dbReference type="PANTHER" id="PTHR40841">
    <property type="entry name" value="SIDEROPHORE TRIACETYLFUSARININE C ESTERASE"/>
    <property type="match status" value="1"/>
</dbReference>
<dbReference type="SUPFAM" id="SSF53474">
    <property type="entry name" value="alpha/beta-Hydrolases"/>
    <property type="match status" value="1"/>
</dbReference>
<organism evidence="4 5">
    <name type="scientific">Sporothrix stenoceras</name>
    <dbReference type="NCBI Taxonomy" id="5173"/>
    <lineage>
        <taxon>Eukaryota</taxon>
        <taxon>Fungi</taxon>
        <taxon>Dikarya</taxon>
        <taxon>Ascomycota</taxon>
        <taxon>Pezizomycotina</taxon>
        <taxon>Sordariomycetes</taxon>
        <taxon>Sordariomycetidae</taxon>
        <taxon>Ophiostomatales</taxon>
        <taxon>Ophiostomataceae</taxon>
        <taxon>Sporothrix</taxon>
    </lineage>
</organism>
<evidence type="ECO:0000256" key="1">
    <source>
        <dbReference type="ARBA" id="ARBA00005622"/>
    </source>
</evidence>
<dbReference type="InterPro" id="IPR000801">
    <property type="entry name" value="Esterase-like"/>
</dbReference>
<dbReference type="Gene3D" id="3.40.50.1820">
    <property type="entry name" value="alpha/beta hydrolase"/>
    <property type="match status" value="1"/>
</dbReference>
<dbReference type="PANTHER" id="PTHR40841:SF2">
    <property type="entry name" value="SIDEROPHORE-DEGRADING ESTERASE (EUROFUNG)"/>
    <property type="match status" value="1"/>
</dbReference>
<name>A0ABR3YZX6_9PEZI</name>
<reference evidence="4 5" key="1">
    <citation type="journal article" date="2024" name="IMA Fungus">
        <title>IMA Genome - F19 : A genome assembly and annotation guide to empower mycologists, including annotated draft genome sequences of Ceratocystis pirilliformis, Diaporthe australafricana, Fusarium ophioides, Paecilomyces lecythidis, and Sporothrix stenoceras.</title>
        <authorList>
            <person name="Aylward J."/>
            <person name="Wilson A.M."/>
            <person name="Visagie C.M."/>
            <person name="Spraker J."/>
            <person name="Barnes I."/>
            <person name="Buitendag C."/>
            <person name="Ceriani C."/>
            <person name="Del Mar Angel L."/>
            <person name="du Plessis D."/>
            <person name="Fuchs T."/>
            <person name="Gasser K."/>
            <person name="Kramer D."/>
            <person name="Li W."/>
            <person name="Munsamy K."/>
            <person name="Piso A."/>
            <person name="Price J.L."/>
            <person name="Sonnekus B."/>
            <person name="Thomas C."/>
            <person name="van der Nest A."/>
            <person name="van Dijk A."/>
            <person name="van Heerden A."/>
            <person name="van Vuuren N."/>
            <person name="Yilmaz N."/>
            <person name="Duong T.A."/>
            <person name="van der Merwe N.A."/>
            <person name="Wingfield M.J."/>
            <person name="Wingfield B.D."/>
        </authorList>
    </citation>
    <scope>NUCLEOTIDE SEQUENCE [LARGE SCALE GENOMIC DNA]</scope>
    <source>
        <strain evidence="4 5">CMW 5346</strain>
    </source>
</reference>
<comment type="caution">
    <text evidence="4">The sequence shown here is derived from an EMBL/GenBank/DDBJ whole genome shotgun (WGS) entry which is preliminary data.</text>
</comment>
<dbReference type="PROSITE" id="PS00708">
    <property type="entry name" value="PRO_ENDOPEP_SER"/>
    <property type="match status" value="1"/>
</dbReference>
<evidence type="ECO:0000313" key="4">
    <source>
        <dbReference type="EMBL" id="KAL1893487.1"/>
    </source>
</evidence>
<gene>
    <name evidence="4" type="ORF">Sste5346_006315</name>
</gene>
<accession>A0ABR3YZX6</accession>
<keyword evidence="2" id="KW-0378">Hydrolase</keyword>
<dbReference type="InterPro" id="IPR002471">
    <property type="entry name" value="Pept_S9_AS"/>
</dbReference>
<dbReference type="Pfam" id="PF00756">
    <property type="entry name" value="Esterase"/>
    <property type="match status" value="1"/>
</dbReference>
<feature type="region of interest" description="Disordered" evidence="3">
    <location>
        <begin position="54"/>
        <end position="84"/>
    </location>
</feature>
<sequence>MVLDGNAYFATATDIVRRLQFVVRKKAIAVGVGYPISEAVFDIDRRVFDMTPPSKSGLPTWKPRQDGGAGVGSSPGQGHAQVGKPKVRYGGAATFQRALVNDVLPAVQDMLPSVPLAEMRKVLFGHSFGGLFTLYSLFTEPGVFDTYITASPSIWFNNCSIKEQEEEFLARGSAVPSKLYITTGTAEEDLLQKPGEDDDWFARRRGDVKAKRMNKNAIELADRLRDSKKLDDVWLQIFDLEDHGSSAQCGLQRGINKVLGEWWIGK</sequence>